<evidence type="ECO:0000256" key="1">
    <source>
        <dbReference type="ARBA" id="ARBA00005750"/>
    </source>
</evidence>
<evidence type="ECO:0000256" key="4">
    <source>
        <dbReference type="ARBA" id="ARBA00051722"/>
    </source>
</evidence>
<keyword evidence="3 5" id="KW-0378">Hydrolase</keyword>
<dbReference type="EMBL" id="JACHEO010000008">
    <property type="protein sequence ID" value="MBB5348088.1"/>
    <property type="molecule type" value="Genomic_DNA"/>
</dbReference>
<dbReference type="InterPro" id="IPR016667">
    <property type="entry name" value="Caps_polysacc_synth_CpsB/CapC"/>
</dbReference>
<dbReference type="PIRSF" id="PIRSF016557">
    <property type="entry name" value="Caps_synth_CpsB"/>
    <property type="match status" value="1"/>
</dbReference>
<dbReference type="SUPFAM" id="SSF89550">
    <property type="entry name" value="PHP domain-like"/>
    <property type="match status" value="1"/>
</dbReference>
<dbReference type="GO" id="GO:0004725">
    <property type="term" value="F:protein tyrosine phosphatase activity"/>
    <property type="evidence" value="ECO:0007669"/>
    <property type="project" value="UniProtKB-EC"/>
</dbReference>
<organism evidence="5 6">
    <name type="scientific">Desulfoprunum benzoelyticum</name>
    <dbReference type="NCBI Taxonomy" id="1506996"/>
    <lineage>
        <taxon>Bacteria</taxon>
        <taxon>Pseudomonadati</taxon>
        <taxon>Thermodesulfobacteriota</taxon>
        <taxon>Desulfobulbia</taxon>
        <taxon>Desulfobulbales</taxon>
        <taxon>Desulfobulbaceae</taxon>
        <taxon>Desulfoprunum</taxon>
    </lineage>
</organism>
<protein>
    <recommendedName>
        <fullName evidence="2">protein-tyrosine-phosphatase</fullName>
        <ecNumber evidence="2">3.1.3.48</ecNumber>
    </recommendedName>
</protein>
<dbReference type="PANTHER" id="PTHR39181:SF1">
    <property type="entry name" value="TYROSINE-PROTEIN PHOSPHATASE YWQE"/>
    <property type="match status" value="1"/>
</dbReference>
<gene>
    <name evidence="5" type="ORF">HNQ81_001819</name>
</gene>
<dbReference type="AlphaFoldDB" id="A0A840UZL3"/>
<evidence type="ECO:0000256" key="3">
    <source>
        <dbReference type="ARBA" id="ARBA00022801"/>
    </source>
</evidence>
<dbReference type="Proteomes" id="UP000539642">
    <property type="component" value="Unassembled WGS sequence"/>
</dbReference>
<keyword evidence="6" id="KW-1185">Reference proteome</keyword>
<dbReference type="PANTHER" id="PTHR39181">
    <property type="entry name" value="TYROSINE-PROTEIN PHOSPHATASE YWQE"/>
    <property type="match status" value="1"/>
</dbReference>
<proteinExistence type="inferred from homology"/>
<reference evidence="5 6" key="1">
    <citation type="submission" date="2020-08" db="EMBL/GenBank/DDBJ databases">
        <title>Genomic Encyclopedia of Type Strains, Phase IV (KMG-IV): sequencing the most valuable type-strain genomes for metagenomic binning, comparative biology and taxonomic classification.</title>
        <authorList>
            <person name="Goeker M."/>
        </authorList>
    </citation>
    <scope>NUCLEOTIDE SEQUENCE [LARGE SCALE GENOMIC DNA]</scope>
    <source>
        <strain evidence="5 6">DSM 28570</strain>
    </source>
</reference>
<comment type="caution">
    <text evidence="5">The sequence shown here is derived from an EMBL/GenBank/DDBJ whole genome shotgun (WGS) entry which is preliminary data.</text>
</comment>
<comment type="similarity">
    <text evidence="1">Belongs to the metallo-dependent hydrolases superfamily. CpsB/CapC family.</text>
</comment>
<dbReference type="EC" id="3.1.3.48" evidence="2"/>
<evidence type="ECO:0000313" key="5">
    <source>
        <dbReference type="EMBL" id="MBB5348088.1"/>
    </source>
</evidence>
<sequence>MAFPCDEVIDIHSHILPGIDDGPATLDQSLALGRCYAELGIATVICTSHYIPGTAWAASAETVREKMAAVQQCFADHGVAVTLLPGMEIAFHRKLAARLERGELLALAGSDRYLVEPAFGDPADELLAMLENLSGRGYAIILAHPERIPAIQEMGEKMAGFVLEHGVEIQLNAGSLLGRFGDASRRTALGLIARGCVQYLGSDAHGALARRPPDAGEWAELERMVGGERLRAWCCVNPAGLVSGK</sequence>
<dbReference type="GO" id="GO:0030145">
    <property type="term" value="F:manganese ion binding"/>
    <property type="evidence" value="ECO:0007669"/>
    <property type="project" value="InterPro"/>
</dbReference>
<comment type="catalytic activity">
    <reaction evidence="4">
        <text>O-phospho-L-tyrosyl-[protein] + H2O = L-tyrosyl-[protein] + phosphate</text>
        <dbReference type="Rhea" id="RHEA:10684"/>
        <dbReference type="Rhea" id="RHEA-COMP:10136"/>
        <dbReference type="Rhea" id="RHEA-COMP:20101"/>
        <dbReference type="ChEBI" id="CHEBI:15377"/>
        <dbReference type="ChEBI" id="CHEBI:43474"/>
        <dbReference type="ChEBI" id="CHEBI:46858"/>
        <dbReference type="ChEBI" id="CHEBI:61978"/>
        <dbReference type="EC" id="3.1.3.48"/>
    </reaction>
</comment>
<accession>A0A840UZL3</accession>
<dbReference type="Pfam" id="PF19567">
    <property type="entry name" value="CpsB_CapC"/>
    <property type="match status" value="1"/>
</dbReference>
<evidence type="ECO:0000256" key="2">
    <source>
        <dbReference type="ARBA" id="ARBA00013064"/>
    </source>
</evidence>
<dbReference type="InterPro" id="IPR016195">
    <property type="entry name" value="Pol/histidinol_Pase-like"/>
</dbReference>
<dbReference type="Gene3D" id="3.20.20.140">
    <property type="entry name" value="Metal-dependent hydrolases"/>
    <property type="match status" value="1"/>
</dbReference>
<dbReference type="RefSeq" id="WP_183350470.1">
    <property type="nucleotide sequence ID" value="NZ_JACHEO010000008.1"/>
</dbReference>
<evidence type="ECO:0000313" key="6">
    <source>
        <dbReference type="Proteomes" id="UP000539642"/>
    </source>
</evidence>
<name>A0A840UZL3_9BACT</name>